<reference evidence="2 3" key="1">
    <citation type="journal article" date="2020" name="BMC Genomics">
        <title>Intraspecific diversification of the crop wild relative Brassica cretica Lam. using demographic model selection.</title>
        <authorList>
            <person name="Kioukis A."/>
            <person name="Michalopoulou V.A."/>
            <person name="Briers L."/>
            <person name="Pirintsos S."/>
            <person name="Studholme D.J."/>
            <person name="Pavlidis P."/>
            <person name="Sarris P.F."/>
        </authorList>
    </citation>
    <scope>NUCLEOTIDE SEQUENCE [LARGE SCALE GENOMIC DNA]</scope>
    <source>
        <strain evidence="3">cv. PFS-1207/04</strain>
    </source>
</reference>
<protein>
    <submittedName>
        <fullName evidence="2">Uncharacterized protein</fullName>
    </submittedName>
</protein>
<accession>A0ABQ7CM44</accession>
<keyword evidence="3" id="KW-1185">Reference proteome</keyword>
<name>A0ABQ7CM44_BRACR</name>
<dbReference type="Proteomes" id="UP000266723">
    <property type="component" value="Unassembled WGS sequence"/>
</dbReference>
<evidence type="ECO:0000313" key="3">
    <source>
        <dbReference type="Proteomes" id="UP000266723"/>
    </source>
</evidence>
<feature type="compositionally biased region" description="Acidic residues" evidence="1">
    <location>
        <begin position="161"/>
        <end position="172"/>
    </location>
</feature>
<dbReference type="EMBL" id="QGKV02000759">
    <property type="protein sequence ID" value="KAF3560887.1"/>
    <property type="molecule type" value="Genomic_DNA"/>
</dbReference>
<comment type="caution">
    <text evidence="2">The sequence shown here is derived from an EMBL/GenBank/DDBJ whole genome shotgun (WGS) entry which is preliminary data.</text>
</comment>
<sequence length="204" mass="23447">MVCSTKINQPGLNASYHQSDNGLAYDHPSTSLLGAKMDRQETRKRNQSTNRCSTASLRIPIRALDSDLVRPHQALLLLVLDRFQQTLEIDFEELRRVCCLGGSIRFRKAIGKLEHFQYLIEICGFVEINLALYHTCCNMDSQTIQRMAVLEAENELMELEYNEDEDSQEEEHDLSVNEPAQSTHTQQQRVFEETQESRDLENVG</sequence>
<gene>
    <name evidence="2" type="ORF">DY000_02013743</name>
</gene>
<feature type="compositionally biased region" description="Polar residues" evidence="1">
    <location>
        <begin position="178"/>
        <end position="189"/>
    </location>
</feature>
<proteinExistence type="predicted"/>
<evidence type="ECO:0000313" key="2">
    <source>
        <dbReference type="EMBL" id="KAF3560887.1"/>
    </source>
</evidence>
<evidence type="ECO:0000256" key="1">
    <source>
        <dbReference type="SAM" id="MobiDB-lite"/>
    </source>
</evidence>
<organism evidence="2 3">
    <name type="scientific">Brassica cretica</name>
    <name type="common">Mustard</name>
    <dbReference type="NCBI Taxonomy" id="69181"/>
    <lineage>
        <taxon>Eukaryota</taxon>
        <taxon>Viridiplantae</taxon>
        <taxon>Streptophyta</taxon>
        <taxon>Embryophyta</taxon>
        <taxon>Tracheophyta</taxon>
        <taxon>Spermatophyta</taxon>
        <taxon>Magnoliopsida</taxon>
        <taxon>eudicotyledons</taxon>
        <taxon>Gunneridae</taxon>
        <taxon>Pentapetalae</taxon>
        <taxon>rosids</taxon>
        <taxon>malvids</taxon>
        <taxon>Brassicales</taxon>
        <taxon>Brassicaceae</taxon>
        <taxon>Brassiceae</taxon>
        <taxon>Brassica</taxon>
    </lineage>
</organism>
<feature type="compositionally biased region" description="Basic and acidic residues" evidence="1">
    <location>
        <begin position="190"/>
        <end position="204"/>
    </location>
</feature>
<feature type="region of interest" description="Disordered" evidence="1">
    <location>
        <begin position="161"/>
        <end position="204"/>
    </location>
</feature>